<reference evidence="3 5" key="3">
    <citation type="submission" date="2017-09" db="EMBL/GenBank/DDBJ databases">
        <title>Bacterial strain isolated from the female urinary microbiota.</title>
        <authorList>
            <person name="Thomas-White K."/>
            <person name="Kumar N."/>
            <person name="Forster S."/>
            <person name="Putonti C."/>
            <person name="Lawley T."/>
            <person name="Wolfe A.J."/>
        </authorList>
    </citation>
    <scope>NUCLEOTIDE SEQUENCE [LARGE SCALE GENOMIC DNA]</scope>
    <source>
        <strain evidence="3 5">UMB0115</strain>
    </source>
</reference>
<evidence type="ECO:0000313" key="4">
    <source>
        <dbReference type="Proteomes" id="UP000215361"/>
    </source>
</evidence>
<evidence type="ECO:0000313" key="5">
    <source>
        <dbReference type="Proteomes" id="UP000235723"/>
    </source>
</evidence>
<keyword evidence="1" id="KW-0732">Signal</keyword>
<feature type="chain" id="PRO_5011266331" evidence="1">
    <location>
        <begin position="25"/>
        <end position="128"/>
    </location>
</feature>
<gene>
    <name evidence="2" type="ORF">B9N56_00235</name>
    <name evidence="3" type="ORF">CJ208_06950</name>
</gene>
<evidence type="ECO:0000313" key="3">
    <source>
        <dbReference type="EMBL" id="PMC59773.1"/>
    </source>
</evidence>
<proteinExistence type="predicted"/>
<dbReference type="Proteomes" id="UP000235723">
    <property type="component" value="Unassembled WGS sequence"/>
</dbReference>
<organism evidence="2 4">
    <name type="scientific">Finegoldia magna</name>
    <name type="common">Peptostreptococcus magnus</name>
    <dbReference type="NCBI Taxonomy" id="1260"/>
    <lineage>
        <taxon>Bacteria</taxon>
        <taxon>Bacillati</taxon>
        <taxon>Bacillota</taxon>
        <taxon>Tissierellia</taxon>
        <taxon>Tissierellales</taxon>
        <taxon>Peptoniphilaceae</taxon>
        <taxon>Finegoldia</taxon>
    </lineage>
</organism>
<reference evidence="2" key="1">
    <citation type="journal article" date="2017" name="J. Clin. Microbiol.">
        <title>Finegoldia magna Isolated from Orthopedic Joint Implant-Associated Infections.</title>
        <authorList>
            <person name="Soderquist B."/>
            <person name="Bjorklund S."/>
            <person name="Hellmark B."/>
            <person name="Jensen A."/>
            <person name="Bruggemann H."/>
        </authorList>
    </citation>
    <scope>NUCLEOTIDE SEQUENCE</scope>
    <source>
        <strain evidence="2">08T492</strain>
    </source>
</reference>
<dbReference type="EMBL" id="PNHD01000009">
    <property type="protein sequence ID" value="PMC59773.1"/>
    <property type="molecule type" value="Genomic_DNA"/>
</dbReference>
<dbReference type="Gene3D" id="2.60.40.2850">
    <property type="match status" value="1"/>
</dbReference>
<dbReference type="RefSeq" id="WP_002840185.1">
    <property type="nucleotide sequence ID" value="NZ_CACRTP010000018.1"/>
</dbReference>
<feature type="signal peptide" evidence="1">
    <location>
        <begin position="1"/>
        <end position="24"/>
    </location>
</feature>
<reference evidence="4" key="2">
    <citation type="submission" date="2017-04" db="EMBL/GenBank/DDBJ databases">
        <title>Finegoldia magna isolated from orthopedic joint implant-associated infections.</title>
        <authorList>
            <person name="Bjorklund S."/>
            <person name="Bruggemann H."/>
            <person name="Jensen A."/>
            <person name="Hellmark B."/>
            <person name="Soderquist B."/>
        </authorList>
    </citation>
    <scope>NUCLEOTIDE SEQUENCE [LARGE SCALE GENOMIC DNA]</scope>
    <source>
        <strain evidence="4">08T492</strain>
    </source>
</reference>
<dbReference type="EMBL" id="NDYI01000001">
    <property type="protein sequence ID" value="OXZ39908.1"/>
    <property type="molecule type" value="Genomic_DNA"/>
</dbReference>
<dbReference type="NCBIfam" id="TIGR01653">
    <property type="entry name" value="lactococcin_972"/>
    <property type="match status" value="1"/>
</dbReference>
<protein>
    <submittedName>
        <fullName evidence="2">Lactococcin 972 family bacteriocin</fullName>
    </submittedName>
</protein>
<accession>A0A233W5H9</accession>
<evidence type="ECO:0000256" key="1">
    <source>
        <dbReference type="SAM" id="SignalP"/>
    </source>
</evidence>
<comment type="caution">
    <text evidence="2">The sequence shown here is derived from an EMBL/GenBank/DDBJ whole genome shotgun (WGS) entry which is preliminary data.</text>
</comment>
<sequence length="128" mass="14429">MKKLVLSALLLSGLLFTSTGTVYAQNNSDLPYVKGLGYEVEVLENDENEITFYNYDSGWKNFLGGRWRHGVDSSQVWSYFDHSYKIHKTTVRGSQGKYSYSGWVGAGRRAAASWEKAFAGNRAWADVK</sequence>
<name>A0A233W5H9_FINMA</name>
<dbReference type="AlphaFoldDB" id="A0A233W5H9"/>
<dbReference type="Proteomes" id="UP000215361">
    <property type="component" value="Unassembled WGS sequence"/>
</dbReference>
<dbReference type="Pfam" id="PF09683">
    <property type="entry name" value="Lactococcin_972"/>
    <property type="match status" value="1"/>
</dbReference>
<dbReference type="InterPro" id="IPR006540">
    <property type="entry name" value="Lactococcin_972"/>
</dbReference>
<evidence type="ECO:0000313" key="2">
    <source>
        <dbReference type="EMBL" id="OXZ39908.1"/>
    </source>
</evidence>